<protein>
    <submittedName>
        <fullName evidence="9">Exonuclease</fullName>
    </submittedName>
</protein>
<organism evidence="9 10">
    <name type="scientific">Chloropicon primus</name>
    <dbReference type="NCBI Taxonomy" id="1764295"/>
    <lineage>
        <taxon>Eukaryota</taxon>
        <taxon>Viridiplantae</taxon>
        <taxon>Chlorophyta</taxon>
        <taxon>Chloropicophyceae</taxon>
        <taxon>Chloropicales</taxon>
        <taxon>Chloropicaceae</taxon>
        <taxon>Chloropicon</taxon>
    </lineage>
</organism>
<dbReference type="InterPro" id="IPR047021">
    <property type="entry name" value="REXO1/3/4-like"/>
</dbReference>
<dbReference type="OrthoDB" id="206335at2759"/>
<evidence type="ECO:0000256" key="5">
    <source>
        <dbReference type="ARBA" id="ARBA00022839"/>
    </source>
</evidence>
<evidence type="ECO:0000256" key="6">
    <source>
        <dbReference type="ARBA" id="ARBA00023242"/>
    </source>
</evidence>
<evidence type="ECO:0000256" key="2">
    <source>
        <dbReference type="ARBA" id="ARBA00006357"/>
    </source>
</evidence>
<gene>
    <name evidence="9" type="ORF">A3770_19p83270</name>
</gene>
<dbReference type="InterPro" id="IPR012337">
    <property type="entry name" value="RNaseH-like_sf"/>
</dbReference>
<dbReference type="PANTHER" id="PTHR12801">
    <property type="entry name" value="RNA EXONUCLEASE REXO1 / RECO3 FAMILY MEMBER-RELATED"/>
    <property type="match status" value="1"/>
</dbReference>
<dbReference type="InterPro" id="IPR034922">
    <property type="entry name" value="REX1-like_exo"/>
</dbReference>
<dbReference type="Proteomes" id="UP000316726">
    <property type="component" value="Chromosome 19"/>
</dbReference>
<sequence>MTEQEKRRSSRWEVLEEAKGGEGRSEASEGEALMVTSADKVEEVEEEREEGEITPDGTATREGIEKETPRNRAGQQGSSGGEKRKRDGGSLSGLGRGKLKKLTKRLEQNKGTAAECYAVYGPEAKATLELKVAQGRRIRIRDVQVMLLWLLASTGMPNWMGVRNKMLVEKVVVVFASGLCVSALDSKPELFKNISGLLGSQAGEGEAEGKGGSLLRVESLALNSFIDPLSTVHALLTVPHRKKKSRLYAGNAVKMPYQDELALGKIKRSAKHYALTPEQMEENGYPVASPSDGEGKDDGGEGSGARPASTVRNTFTDAKEVLGDLDKFRTTGKGPSGGEKGAEKLVAIDCEMCTTENGPELTRVTLVDDTSDVLYDKLVKPESPILDYVTEFSGITAEMLENVTTTLSDVQEEILRIIDEDTFLVGHSLENDLVALKLLHRNVIDTAILYPHNKGPPYKFSLKALSERYLGKAIQVEGHNPIEDACTAMELCRLKIHFGPSFGAFEIDGVSMCKILTDHKKCASLLDREMVLRRHAVGSANAILCKSDEDVAQRSLKECKSPSVNLVWASLCELYEELKAVTNDSVGVDAMLKSAVEAGAGGGKGSNLAEVLAAKQASFEKSPSVESELRKMDERVGRIYSSLPRNAMLIVLSGQGNTAYVKHLMEMKFKCIRSAEESVRAIWDGKCDEHLHYSVQQAAQTVCLVGIKQ</sequence>
<proteinExistence type="inferred from homology"/>
<name>A0A5B8MZA0_9CHLO</name>
<feature type="region of interest" description="Disordered" evidence="7">
    <location>
        <begin position="1"/>
        <end position="96"/>
    </location>
</feature>
<dbReference type="Pfam" id="PF00929">
    <property type="entry name" value="RNase_T"/>
    <property type="match status" value="1"/>
</dbReference>
<reference evidence="9 10" key="1">
    <citation type="submission" date="2018-07" db="EMBL/GenBank/DDBJ databases">
        <title>The complete nuclear genome of the prasinophyte Chloropicon primus (CCMP1205).</title>
        <authorList>
            <person name="Pombert J.-F."/>
            <person name="Otis C."/>
            <person name="Turmel M."/>
            <person name="Lemieux C."/>
        </authorList>
    </citation>
    <scope>NUCLEOTIDE SEQUENCE [LARGE SCALE GENOMIC DNA]</scope>
    <source>
        <strain evidence="9 10">CCMP1205</strain>
    </source>
</reference>
<dbReference type="PANTHER" id="PTHR12801:SF157">
    <property type="entry name" value="SMALL RNA DEGRADING NUCLEASE 5"/>
    <property type="match status" value="1"/>
</dbReference>
<evidence type="ECO:0000256" key="3">
    <source>
        <dbReference type="ARBA" id="ARBA00022722"/>
    </source>
</evidence>
<comment type="subcellular location">
    <subcellularLocation>
        <location evidence="1">Nucleus</location>
    </subcellularLocation>
</comment>
<dbReference type="SMART" id="SM00479">
    <property type="entry name" value="EXOIII"/>
    <property type="match status" value="1"/>
</dbReference>
<dbReference type="AlphaFoldDB" id="A0A5B8MZA0"/>
<keyword evidence="4" id="KW-0378">Hydrolase</keyword>
<feature type="domain" description="Exonuclease" evidence="8">
    <location>
        <begin position="344"/>
        <end position="501"/>
    </location>
</feature>
<dbReference type="STRING" id="1764295.A0A5B8MZA0"/>
<evidence type="ECO:0000313" key="9">
    <source>
        <dbReference type="EMBL" id="QDZ25809.1"/>
    </source>
</evidence>
<evidence type="ECO:0000256" key="4">
    <source>
        <dbReference type="ARBA" id="ARBA00022801"/>
    </source>
</evidence>
<dbReference type="InterPro" id="IPR013520">
    <property type="entry name" value="Ribonucl_H"/>
</dbReference>
<dbReference type="GO" id="GO:0003676">
    <property type="term" value="F:nucleic acid binding"/>
    <property type="evidence" value="ECO:0007669"/>
    <property type="project" value="InterPro"/>
</dbReference>
<feature type="region of interest" description="Disordered" evidence="7">
    <location>
        <begin position="276"/>
        <end position="315"/>
    </location>
</feature>
<dbReference type="EMBL" id="CP031052">
    <property type="protein sequence ID" value="QDZ25809.1"/>
    <property type="molecule type" value="Genomic_DNA"/>
</dbReference>
<dbReference type="SUPFAM" id="SSF53098">
    <property type="entry name" value="Ribonuclease H-like"/>
    <property type="match status" value="1"/>
</dbReference>
<evidence type="ECO:0000256" key="1">
    <source>
        <dbReference type="ARBA" id="ARBA00004123"/>
    </source>
</evidence>
<keyword evidence="6" id="KW-0539">Nucleus</keyword>
<evidence type="ECO:0000313" key="10">
    <source>
        <dbReference type="Proteomes" id="UP000316726"/>
    </source>
</evidence>
<evidence type="ECO:0000256" key="7">
    <source>
        <dbReference type="SAM" id="MobiDB-lite"/>
    </source>
</evidence>
<keyword evidence="3" id="KW-0540">Nuclease</keyword>
<accession>A0A5B8MZA0</accession>
<dbReference type="CDD" id="cd06145">
    <property type="entry name" value="REX1_like"/>
    <property type="match status" value="1"/>
</dbReference>
<dbReference type="InterPro" id="IPR036397">
    <property type="entry name" value="RNaseH_sf"/>
</dbReference>
<feature type="compositionally biased region" description="Basic and acidic residues" evidence="7">
    <location>
        <begin position="1"/>
        <end position="27"/>
    </location>
</feature>
<comment type="similarity">
    <text evidence="2">Belongs to the REXO1/REXO3 family.</text>
</comment>
<keyword evidence="10" id="KW-1185">Reference proteome</keyword>
<keyword evidence="5 9" id="KW-0269">Exonuclease</keyword>
<feature type="compositionally biased region" description="Acidic residues" evidence="7">
    <location>
        <begin position="42"/>
        <end position="53"/>
    </location>
</feature>
<evidence type="ECO:0000259" key="8">
    <source>
        <dbReference type="SMART" id="SM00479"/>
    </source>
</evidence>
<dbReference type="GO" id="GO:0004527">
    <property type="term" value="F:exonuclease activity"/>
    <property type="evidence" value="ECO:0007669"/>
    <property type="project" value="UniProtKB-KW"/>
</dbReference>
<dbReference type="FunFam" id="3.30.420.10:FF:000019">
    <property type="entry name" value="RNA exonuclease NEF-sp"/>
    <property type="match status" value="1"/>
</dbReference>
<dbReference type="Gene3D" id="3.30.420.10">
    <property type="entry name" value="Ribonuclease H-like superfamily/Ribonuclease H"/>
    <property type="match status" value="1"/>
</dbReference>
<dbReference type="GO" id="GO:0005634">
    <property type="term" value="C:nucleus"/>
    <property type="evidence" value="ECO:0007669"/>
    <property type="project" value="UniProtKB-SubCell"/>
</dbReference>